<dbReference type="SUPFAM" id="SSF82199">
    <property type="entry name" value="SET domain"/>
    <property type="match status" value="1"/>
</dbReference>
<keyword evidence="4" id="KW-0158">Chromosome</keyword>
<dbReference type="SMART" id="SM00317">
    <property type="entry name" value="SET"/>
    <property type="match status" value="1"/>
</dbReference>
<dbReference type="PROSITE" id="PS50280">
    <property type="entry name" value="SET"/>
    <property type="match status" value="1"/>
</dbReference>
<evidence type="ECO:0000256" key="10">
    <source>
        <dbReference type="ARBA" id="ARBA00023163"/>
    </source>
</evidence>
<keyword evidence="8" id="KW-0156">Chromatin regulator</keyword>
<accession>A0A8J1XNE9</accession>
<keyword evidence="11" id="KW-0539">Nucleus</keyword>
<dbReference type="Gene3D" id="2.170.270.10">
    <property type="entry name" value="SET domain"/>
    <property type="match status" value="1"/>
</dbReference>
<keyword evidence="10" id="KW-0804">Transcription</keyword>
<comment type="caution">
    <text evidence="15">The sequence shown here is derived from an EMBL/GenBank/DDBJ whole genome shotgun (WGS) entry which is preliminary data.</text>
</comment>
<dbReference type="GO" id="GO:0043516">
    <property type="term" value="P:regulation of DNA damage response, signal transduction by p53 class mediator"/>
    <property type="evidence" value="ECO:0007669"/>
    <property type="project" value="TreeGrafter"/>
</dbReference>
<dbReference type="PANTHER" id="PTHR46167:SF1">
    <property type="entry name" value="N-LYSINE METHYLTRANSFERASE KMT5A"/>
    <property type="match status" value="1"/>
</dbReference>
<dbReference type="OrthoDB" id="5560686at2759"/>
<keyword evidence="5" id="KW-0489">Methyltransferase</keyword>
<dbReference type="CDD" id="cd10528">
    <property type="entry name" value="SET_SETD8"/>
    <property type="match status" value="1"/>
</dbReference>
<organism evidence="15 16">
    <name type="scientific">Owenia fusiformis</name>
    <name type="common">Polychaete worm</name>
    <dbReference type="NCBI Taxonomy" id="6347"/>
    <lineage>
        <taxon>Eukaryota</taxon>
        <taxon>Metazoa</taxon>
        <taxon>Spiralia</taxon>
        <taxon>Lophotrochozoa</taxon>
        <taxon>Annelida</taxon>
        <taxon>Polychaeta</taxon>
        <taxon>Sedentaria</taxon>
        <taxon>Canalipalpata</taxon>
        <taxon>Sabellida</taxon>
        <taxon>Oweniida</taxon>
        <taxon>Oweniidae</taxon>
        <taxon>Owenia</taxon>
    </lineage>
</organism>
<feature type="coiled-coil region" evidence="13">
    <location>
        <begin position="188"/>
        <end position="215"/>
    </location>
</feature>
<evidence type="ECO:0000256" key="3">
    <source>
        <dbReference type="ARBA" id="ARBA00012187"/>
    </source>
</evidence>
<dbReference type="GO" id="GO:0032259">
    <property type="term" value="P:methylation"/>
    <property type="evidence" value="ECO:0007669"/>
    <property type="project" value="UniProtKB-KW"/>
</dbReference>
<evidence type="ECO:0000256" key="6">
    <source>
        <dbReference type="ARBA" id="ARBA00022679"/>
    </source>
</evidence>
<protein>
    <recommendedName>
        <fullName evidence="3">[histone H4]-lysine(20) N-methyltransferase</fullName>
        <ecNumber evidence="3">2.1.1.361</ecNumber>
    </recommendedName>
</protein>
<feature type="compositionally biased region" description="Polar residues" evidence="14">
    <location>
        <begin position="151"/>
        <end position="164"/>
    </location>
</feature>
<dbReference type="Pfam" id="PF00856">
    <property type="entry name" value="SET"/>
    <property type="match status" value="1"/>
</dbReference>
<dbReference type="InterPro" id="IPR046341">
    <property type="entry name" value="SET_dom_sf"/>
</dbReference>
<dbReference type="PROSITE" id="PS51571">
    <property type="entry name" value="SAM_MT43_PR_SET"/>
    <property type="match status" value="1"/>
</dbReference>
<dbReference type="Proteomes" id="UP000749559">
    <property type="component" value="Unassembled WGS sequence"/>
</dbReference>
<dbReference type="InterPro" id="IPR001214">
    <property type="entry name" value="SET_dom"/>
</dbReference>
<dbReference type="InterPro" id="IPR047266">
    <property type="entry name" value="KMT5A-like_SET"/>
</dbReference>
<proteinExistence type="predicted"/>
<comment type="subcellular location">
    <subcellularLocation>
        <location evidence="2">Chromosome</location>
    </subcellularLocation>
    <subcellularLocation>
        <location evidence="1">Nucleus</location>
    </subcellularLocation>
</comment>
<evidence type="ECO:0000313" key="16">
    <source>
        <dbReference type="Proteomes" id="UP000749559"/>
    </source>
</evidence>
<evidence type="ECO:0000313" key="15">
    <source>
        <dbReference type="EMBL" id="CAH1801639.1"/>
    </source>
</evidence>
<sequence>MPQNQRKRKTKSAKNKGQTVLTNTMLLKSPKQVADTDTSPACVNGVTHLDGNPSPSHNNDSASPKHVTEETNHATLETGQHGDVIAELKEATPFLTPESTPTKDPKSQSNVADDVINSQKRLMAALTPSDKPSGGKKGRNGNARRKLKINGISTEAPSENQTKPKSSKKKDTEVVKDNRLVTDYFPIRRSGRQTKKDIQREKQELLERLVLENCEDGLEVKDIIGKGRGVCSSKKFERGDFVIEYKGDLIDLSTAKGLEKKYSEHSNIGCYMYYFNFRNKQYCIDATAESGYLGRLLNHSCKVDNCMTKVIAIDNKPYLILVAKRDIDIGEELLYDYGDRSKESIAAHPWLAL</sequence>
<dbReference type="InterPro" id="IPR016858">
    <property type="entry name" value="KMT5A-like"/>
</dbReference>
<dbReference type="EMBL" id="CAIIXF020000012">
    <property type="protein sequence ID" value="CAH1801639.1"/>
    <property type="molecule type" value="Genomic_DNA"/>
</dbReference>
<dbReference type="AlphaFoldDB" id="A0A8J1XNE9"/>
<evidence type="ECO:0000256" key="12">
    <source>
        <dbReference type="ARBA" id="ARBA00047784"/>
    </source>
</evidence>
<keyword evidence="6" id="KW-0808">Transferase</keyword>
<evidence type="ECO:0000256" key="11">
    <source>
        <dbReference type="ARBA" id="ARBA00023242"/>
    </source>
</evidence>
<feature type="compositionally biased region" description="Polar residues" evidence="14">
    <location>
        <begin position="15"/>
        <end position="26"/>
    </location>
</feature>
<reference evidence="15" key="1">
    <citation type="submission" date="2022-03" db="EMBL/GenBank/DDBJ databases">
        <authorList>
            <person name="Martin C."/>
        </authorList>
    </citation>
    <scope>NUCLEOTIDE SEQUENCE</scope>
</reference>
<evidence type="ECO:0000256" key="5">
    <source>
        <dbReference type="ARBA" id="ARBA00022603"/>
    </source>
</evidence>
<keyword evidence="13" id="KW-0175">Coiled coil</keyword>
<feature type="compositionally biased region" description="Polar residues" evidence="14">
    <location>
        <begin position="53"/>
        <end position="62"/>
    </location>
</feature>
<feature type="region of interest" description="Disordered" evidence="14">
    <location>
        <begin position="124"/>
        <end position="173"/>
    </location>
</feature>
<evidence type="ECO:0000256" key="1">
    <source>
        <dbReference type="ARBA" id="ARBA00004123"/>
    </source>
</evidence>
<evidence type="ECO:0000256" key="8">
    <source>
        <dbReference type="ARBA" id="ARBA00022853"/>
    </source>
</evidence>
<evidence type="ECO:0000256" key="4">
    <source>
        <dbReference type="ARBA" id="ARBA00022454"/>
    </source>
</evidence>
<feature type="region of interest" description="Disordered" evidence="14">
    <location>
        <begin position="1"/>
        <end position="80"/>
    </location>
</feature>
<dbReference type="GO" id="GO:0005634">
    <property type="term" value="C:nucleus"/>
    <property type="evidence" value="ECO:0007669"/>
    <property type="project" value="UniProtKB-SubCell"/>
</dbReference>
<evidence type="ECO:0000256" key="2">
    <source>
        <dbReference type="ARBA" id="ARBA00004286"/>
    </source>
</evidence>
<keyword evidence="7" id="KW-0949">S-adenosyl-L-methionine</keyword>
<name>A0A8J1XNE9_OWEFU</name>
<evidence type="ECO:0000256" key="14">
    <source>
        <dbReference type="SAM" id="MobiDB-lite"/>
    </source>
</evidence>
<feature type="compositionally biased region" description="Basic residues" evidence="14">
    <location>
        <begin position="1"/>
        <end position="14"/>
    </location>
</feature>
<evidence type="ECO:0000256" key="13">
    <source>
        <dbReference type="SAM" id="Coils"/>
    </source>
</evidence>
<feature type="compositionally biased region" description="Basic residues" evidence="14">
    <location>
        <begin position="134"/>
        <end position="148"/>
    </location>
</feature>
<keyword evidence="9" id="KW-0805">Transcription regulation</keyword>
<evidence type="ECO:0000256" key="9">
    <source>
        <dbReference type="ARBA" id="ARBA00023015"/>
    </source>
</evidence>
<dbReference type="GO" id="GO:0006357">
    <property type="term" value="P:regulation of transcription by RNA polymerase II"/>
    <property type="evidence" value="ECO:0007669"/>
    <property type="project" value="TreeGrafter"/>
</dbReference>
<keyword evidence="16" id="KW-1185">Reference proteome</keyword>
<dbReference type="GO" id="GO:0140944">
    <property type="term" value="F:histone H4K20 monomethyltransferase activity"/>
    <property type="evidence" value="ECO:0007669"/>
    <property type="project" value="UniProtKB-EC"/>
</dbReference>
<comment type="catalytic activity">
    <reaction evidence="12">
        <text>L-lysyl(20)-[histone H4] + S-adenosyl-L-methionine = N(6)-methyl-L-lysyl(20)-[histone H4] + S-adenosyl-L-homocysteine + H(+)</text>
        <dbReference type="Rhea" id="RHEA:60344"/>
        <dbReference type="Rhea" id="RHEA-COMP:15554"/>
        <dbReference type="Rhea" id="RHEA-COMP:15555"/>
        <dbReference type="ChEBI" id="CHEBI:15378"/>
        <dbReference type="ChEBI" id="CHEBI:29969"/>
        <dbReference type="ChEBI" id="CHEBI:57856"/>
        <dbReference type="ChEBI" id="CHEBI:59789"/>
        <dbReference type="ChEBI" id="CHEBI:61929"/>
        <dbReference type="EC" id="2.1.1.361"/>
    </reaction>
</comment>
<gene>
    <name evidence="15" type="ORF">OFUS_LOCUS25410</name>
</gene>
<dbReference type="EC" id="2.1.1.361" evidence="3"/>
<dbReference type="InterPro" id="IPR051760">
    <property type="entry name" value="KMT5A"/>
</dbReference>
<evidence type="ECO:0000256" key="7">
    <source>
        <dbReference type="ARBA" id="ARBA00022691"/>
    </source>
</evidence>
<dbReference type="GO" id="GO:0005700">
    <property type="term" value="C:polytene chromosome"/>
    <property type="evidence" value="ECO:0007669"/>
    <property type="project" value="TreeGrafter"/>
</dbReference>
<dbReference type="PANTHER" id="PTHR46167">
    <property type="entry name" value="N-LYSINE METHYLTRANSFERASE KMT5A"/>
    <property type="match status" value="1"/>
</dbReference>